<sequence>MGQTVKKSPAVAGNAERRNHFDTSNQKKKSHRNSRHMSDAQLKSAIQNGTEENLVTNQINKTTKFKKRIIAKGTKVRD</sequence>
<comment type="caution">
    <text evidence="2">The sequence shown here is derived from an EMBL/GenBank/DDBJ whole genome shotgun (WGS) entry which is preliminary data.</text>
</comment>
<dbReference type="Proteomes" id="UP000863257">
    <property type="component" value="Unassembled WGS sequence"/>
</dbReference>
<feature type="compositionally biased region" description="Basic residues" evidence="1">
    <location>
        <begin position="26"/>
        <end position="35"/>
    </location>
</feature>
<dbReference type="AlphaFoldDB" id="A0A8H9MZ89"/>
<feature type="region of interest" description="Disordered" evidence="1">
    <location>
        <begin position="1"/>
        <end position="53"/>
    </location>
</feature>
<dbReference type="EMBL" id="DACRBY010000001">
    <property type="protein sequence ID" value="HAS8538425.1"/>
    <property type="molecule type" value="Genomic_DNA"/>
</dbReference>
<organism evidence="2">
    <name type="scientific">Vibrio vulnificus</name>
    <dbReference type="NCBI Taxonomy" id="672"/>
    <lineage>
        <taxon>Bacteria</taxon>
        <taxon>Pseudomonadati</taxon>
        <taxon>Pseudomonadota</taxon>
        <taxon>Gammaproteobacteria</taxon>
        <taxon>Vibrionales</taxon>
        <taxon>Vibrionaceae</taxon>
        <taxon>Vibrio</taxon>
    </lineage>
</organism>
<reference evidence="2" key="2">
    <citation type="submission" date="2019-01" db="EMBL/GenBank/DDBJ databases">
        <authorList>
            <consortium name="NCBI Pathogen Detection Project"/>
        </authorList>
    </citation>
    <scope>NUCLEOTIDE SEQUENCE</scope>
    <source>
        <strain evidence="2">BCW_3452</strain>
    </source>
</reference>
<gene>
    <name evidence="2" type="ORF">I7730_01245</name>
</gene>
<evidence type="ECO:0000313" key="2">
    <source>
        <dbReference type="EMBL" id="HAS8538425.1"/>
    </source>
</evidence>
<protein>
    <submittedName>
        <fullName evidence="2">Uncharacterized protein</fullName>
    </submittedName>
</protein>
<evidence type="ECO:0000256" key="1">
    <source>
        <dbReference type="SAM" id="MobiDB-lite"/>
    </source>
</evidence>
<name>A0A8H9MZ89_VIBVL</name>
<accession>A0A8H9MZ89</accession>
<proteinExistence type="predicted"/>
<reference evidence="2" key="1">
    <citation type="journal article" date="2018" name="Genome Biol.">
        <title>SKESA: strategic k-mer extension for scrupulous assemblies.</title>
        <authorList>
            <person name="Souvorov A."/>
            <person name="Agarwala R."/>
            <person name="Lipman D.J."/>
        </authorList>
    </citation>
    <scope>NUCLEOTIDE SEQUENCE</scope>
    <source>
        <strain evidence="2">BCW_3452</strain>
    </source>
</reference>
<feature type="compositionally biased region" description="Polar residues" evidence="1">
    <location>
        <begin position="44"/>
        <end position="53"/>
    </location>
</feature>